<dbReference type="InterPro" id="IPR003673">
    <property type="entry name" value="CoA-Trfase_fam_III"/>
</dbReference>
<evidence type="ECO:0000313" key="3">
    <source>
        <dbReference type="Proteomes" id="UP000321638"/>
    </source>
</evidence>
<dbReference type="GO" id="GO:0008410">
    <property type="term" value="F:CoA-transferase activity"/>
    <property type="evidence" value="ECO:0007669"/>
    <property type="project" value="TreeGrafter"/>
</dbReference>
<evidence type="ECO:0000313" key="2">
    <source>
        <dbReference type="EMBL" id="TXL72798.1"/>
    </source>
</evidence>
<keyword evidence="1 2" id="KW-0808">Transferase</keyword>
<keyword evidence="3" id="KW-1185">Reference proteome</keyword>
<dbReference type="RefSeq" id="WP_147849481.1">
    <property type="nucleotide sequence ID" value="NZ_VDUZ01000030.1"/>
</dbReference>
<protein>
    <submittedName>
        <fullName evidence="2">CoA transferase</fullName>
    </submittedName>
</protein>
<dbReference type="EMBL" id="VDUZ01000030">
    <property type="protein sequence ID" value="TXL72798.1"/>
    <property type="molecule type" value="Genomic_DNA"/>
</dbReference>
<proteinExistence type="predicted"/>
<organism evidence="2 3">
    <name type="scientific">Vineibacter terrae</name>
    <dbReference type="NCBI Taxonomy" id="2586908"/>
    <lineage>
        <taxon>Bacteria</taxon>
        <taxon>Pseudomonadati</taxon>
        <taxon>Pseudomonadota</taxon>
        <taxon>Alphaproteobacteria</taxon>
        <taxon>Hyphomicrobiales</taxon>
        <taxon>Vineibacter</taxon>
    </lineage>
</organism>
<dbReference type="PANTHER" id="PTHR48207">
    <property type="entry name" value="SUCCINATE--HYDROXYMETHYLGLUTARATE COA-TRANSFERASE"/>
    <property type="match status" value="1"/>
</dbReference>
<dbReference type="PANTHER" id="PTHR48207:SF4">
    <property type="entry name" value="BLL6097 PROTEIN"/>
    <property type="match status" value="1"/>
</dbReference>
<dbReference type="Gene3D" id="3.30.1540.10">
    <property type="entry name" value="formyl-coa transferase, domain 3"/>
    <property type="match status" value="1"/>
</dbReference>
<sequence>MPGALEGVKIVDLTAVLLGPFATQHMADMGADVIKIEPPEGDLLRNSGRGPSPKMGPIYVAAGRNKRSVCLDLKKASAVEVVKRLVKDADIFIHNSRPQAIERLGLGYDDLKKIKPDIIYAYALGYKRNGPYGHKPAFDDLVQGASGAASLQSRVDSGPPRFMPSLIADKTTGLHLAMAVLAALFHRARTGQGQMIEVPMFETLVSFWMTEHLFGETFDPPTGTMGYDRIINKYRHPFKTKDGYICALPYTDRHWQRFFELAERPDIAKDPRFIDGPTRARHYSELYQVLDSLLLSRPTGEWLTLFDEADIPAMPVSTLEDIPRDPHLTETGFFTEREHPTEGRITTMASPLDFSATPTSFRRHAPRLGVDGPDVLKQYGYTQAEIDGLMAEKALLIPIFEAAAPPAQALASS</sequence>
<dbReference type="InterPro" id="IPR023606">
    <property type="entry name" value="CoA-Trfase_III_dom_1_sf"/>
</dbReference>
<evidence type="ECO:0000256" key="1">
    <source>
        <dbReference type="ARBA" id="ARBA00022679"/>
    </source>
</evidence>
<reference evidence="2 3" key="1">
    <citation type="submission" date="2019-06" db="EMBL/GenBank/DDBJ databases">
        <title>New taxonomy in bacterial strain CC-CFT640, isolated from vineyard.</title>
        <authorList>
            <person name="Lin S.-Y."/>
            <person name="Tsai C.-F."/>
            <person name="Young C.-C."/>
        </authorList>
    </citation>
    <scope>NUCLEOTIDE SEQUENCE [LARGE SCALE GENOMIC DNA]</scope>
    <source>
        <strain evidence="2 3">CC-CFT640</strain>
    </source>
</reference>
<name>A0A5C8PG63_9HYPH</name>
<comment type="caution">
    <text evidence="2">The sequence shown here is derived from an EMBL/GenBank/DDBJ whole genome shotgun (WGS) entry which is preliminary data.</text>
</comment>
<dbReference type="InterPro" id="IPR044855">
    <property type="entry name" value="CoA-Trfase_III_dom3_sf"/>
</dbReference>
<dbReference type="Proteomes" id="UP000321638">
    <property type="component" value="Unassembled WGS sequence"/>
</dbReference>
<dbReference type="Pfam" id="PF02515">
    <property type="entry name" value="CoA_transf_3"/>
    <property type="match status" value="1"/>
</dbReference>
<accession>A0A5C8PG63</accession>
<dbReference type="AlphaFoldDB" id="A0A5C8PG63"/>
<gene>
    <name evidence="2" type="ORF">FHP25_23795</name>
</gene>
<dbReference type="OrthoDB" id="9781472at2"/>
<dbReference type="SUPFAM" id="SSF89796">
    <property type="entry name" value="CoA-transferase family III (CaiB/BaiF)"/>
    <property type="match status" value="1"/>
</dbReference>
<dbReference type="InterPro" id="IPR050483">
    <property type="entry name" value="CoA-transferase_III_domain"/>
</dbReference>
<dbReference type="Gene3D" id="3.40.50.10540">
    <property type="entry name" value="Crotonobetainyl-coa:carnitine coa-transferase, domain 1"/>
    <property type="match status" value="1"/>
</dbReference>